<dbReference type="InterPro" id="IPR016187">
    <property type="entry name" value="CTDL_fold"/>
</dbReference>
<evidence type="ECO:0000313" key="4">
    <source>
        <dbReference type="EMBL" id="KAG7457714.1"/>
    </source>
</evidence>
<keyword evidence="2" id="KW-1133">Transmembrane helix</keyword>
<dbReference type="PROSITE" id="PS50041">
    <property type="entry name" value="C_TYPE_LECTIN_2"/>
    <property type="match status" value="1"/>
</dbReference>
<keyword evidence="1" id="KW-0430">Lectin</keyword>
<dbReference type="Proteomes" id="UP001046870">
    <property type="component" value="Chromosome 21"/>
</dbReference>
<comment type="caution">
    <text evidence="4">The sequence shown here is derived from an EMBL/GenBank/DDBJ whole genome shotgun (WGS) entry which is preliminary data.</text>
</comment>
<accession>A0A9D3SVN6</accession>
<keyword evidence="2" id="KW-0812">Transmembrane</keyword>
<dbReference type="EMBL" id="JAFDVH010000021">
    <property type="protein sequence ID" value="KAG7457714.1"/>
    <property type="molecule type" value="Genomic_DNA"/>
</dbReference>
<dbReference type="CDD" id="cd03590">
    <property type="entry name" value="CLECT_DC-SIGN_like"/>
    <property type="match status" value="1"/>
</dbReference>
<dbReference type="GO" id="GO:0005886">
    <property type="term" value="C:plasma membrane"/>
    <property type="evidence" value="ECO:0007669"/>
    <property type="project" value="TreeGrafter"/>
</dbReference>
<dbReference type="OrthoDB" id="6133475at2759"/>
<evidence type="ECO:0000256" key="1">
    <source>
        <dbReference type="ARBA" id="ARBA00022734"/>
    </source>
</evidence>
<dbReference type="InterPro" id="IPR033989">
    <property type="entry name" value="CD209-like_CTLD"/>
</dbReference>
<dbReference type="GO" id="GO:0030246">
    <property type="term" value="F:carbohydrate binding"/>
    <property type="evidence" value="ECO:0007669"/>
    <property type="project" value="UniProtKB-KW"/>
</dbReference>
<dbReference type="InterPro" id="IPR051379">
    <property type="entry name" value="C-type_Lectin_Receptor_IMM"/>
</dbReference>
<dbReference type="PANTHER" id="PTHR46746:SF3">
    <property type="entry name" value="C-TYPE LECTIN DOMAIN-CONTAINING PROTEIN-RELATED"/>
    <property type="match status" value="1"/>
</dbReference>
<evidence type="ECO:0000313" key="5">
    <source>
        <dbReference type="Proteomes" id="UP001046870"/>
    </source>
</evidence>
<dbReference type="Pfam" id="PF00059">
    <property type="entry name" value="Lectin_C"/>
    <property type="match status" value="1"/>
</dbReference>
<evidence type="ECO:0000256" key="2">
    <source>
        <dbReference type="SAM" id="Phobius"/>
    </source>
</evidence>
<keyword evidence="2" id="KW-0472">Membrane</keyword>
<sequence>MGSMYTEHQKDTQKADSGITSYRLAARYLAVLCLLLAAGSLFQTIHMVQMNNTFQTWSVSQKEQVRELERKFKALNLTYSSLFVKFPELDKYCPVTNKTSQERTCRLCPEGWEFFGGKCYLYSTDRQDWKSSRCNCMSLGGHLVVIKSEEEQVYLWKKAKALSQGDSYWLGLHDTDSGAWQWVDNTSLANSVQFWGYMQERGDSGELCAILSPGDNYKMDWYTFPCKNTLKRICERRSGTLL</sequence>
<gene>
    <name evidence="4" type="ORF">MATL_G00230050</name>
</gene>
<dbReference type="SUPFAM" id="SSF56436">
    <property type="entry name" value="C-type lectin-like"/>
    <property type="match status" value="1"/>
</dbReference>
<dbReference type="AlphaFoldDB" id="A0A9D3SVN6"/>
<proteinExistence type="predicted"/>
<reference evidence="4" key="1">
    <citation type="submission" date="2021-01" db="EMBL/GenBank/DDBJ databases">
        <authorList>
            <person name="Zahm M."/>
            <person name="Roques C."/>
            <person name="Cabau C."/>
            <person name="Klopp C."/>
            <person name="Donnadieu C."/>
            <person name="Jouanno E."/>
            <person name="Lampietro C."/>
            <person name="Louis A."/>
            <person name="Herpin A."/>
            <person name="Echchiki A."/>
            <person name="Berthelot C."/>
            <person name="Parey E."/>
            <person name="Roest-Crollius H."/>
            <person name="Braasch I."/>
            <person name="Postlethwait J."/>
            <person name="Bobe J."/>
            <person name="Montfort J."/>
            <person name="Bouchez O."/>
            <person name="Begum T."/>
            <person name="Mejri S."/>
            <person name="Adams A."/>
            <person name="Chen W.-J."/>
            <person name="Guiguen Y."/>
        </authorList>
    </citation>
    <scope>NUCLEOTIDE SEQUENCE</scope>
    <source>
        <strain evidence="4">YG-15Mar2019-1</strain>
        <tissue evidence="4">Brain</tissue>
    </source>
</reference>
<evidence type="ECO:0000259" key="3">
    <source>
        <dbReference type="PROSITE" id="PS50041"/>
    </source>
</evidence>
<dbReference type="Gene3D" id="3.10.100.10">
    <property type="entry name" value="Mannose-Binding Protein A, subunit A"/>
    <property type="match status" value="1"/>
</dbReference>
<dbReference type="InterPro" id="IPR001304">
    <property type="entry name" value="C-type_lectin-like"/>
</dbReference>
<feature type="domain" description="C-type lectin" evidence="3">
    <location>
        <begin position="115"/>
        <end position="235"/>
    </location>
</feature>
<organism evidence="4 5">
    <name type="scientific">Megalops atlanticus</name>
    <name type="common">Tarpon</name>
    <name type="synonym">Clupea gigantea</name>
    <dbReference type="NCBI Taxonomy" id="7932"/>
    <lineage>
        <taxon>Eukaryota</taxon>
        <taxon>Metazoa</taxon>
        <taxon>Chordata</taxon>
        <taxon>Craniata</taxon>
        <taxon>Vertebrata</taxon>
        <taxon>Euteleostomi</taxon>
        <taxon>Actinopterygii</taxon>
        <taxon>Neopterygii</taxon>
        <taxon>Teleostei</taxon>
        <taxon>Elopiformes</taxon>
        <taxon>Megalopidae</taxon>
        <taxon>Megalops</taxon>
    </lineage>
</organism>
<dbReference type="PANTHER" id="PTHR46746">
    <property type="entry name" value="KILLER CELL LECTIN-LIKE RECEPTOR SUBFAMILY F MEMBER 2"/>
    <property type="match status" value="1"/>
</dbReference>
<feature type="transmembrane region" description="Helical" evidence="2">
    <location>
        <begin position="24"/>
        <end position="42"/>
    </location>
</feature>
<dbReference type="InterPro" id="IPR016186">
    <property type="entry name" value="C-type_lectin-like/link_sf"/>
</dbReference>
<keyword evidence="5" id="KW-1185">Reference proteome</keyword>
<protein>
    <recommendedName>
        <fullName evidence="3">C-type lectin domain-containing protein</fullName>
    </recommendedName>
</protein>
<dbReference type="SMART" id="SM00034">
    <property type="entry name" value="CLECT"/>
    <property type="match status" value="1"/>
</dbReference>
<name>A0A9D3SVN6_MEGAT</name>